<evidence type="ECO:0000313" key="3">
    <source>
        <dbReference type="Proteomes" id="UP000501346"/>
    </source>
</evidence>
<proteinExistence type="predicted"/>
<name>A0A6C1EDW8_SACPS</name>
<dbReference type="OrthoDB" id="4070651at2759"/>
<dbReference type="EMBL" id="CP049010">
    <property type="protein sequence ID" value="QID87040.1"/>
    <property type="molecule type" value="Genomic_DNA"/>
</dbReference>
<gene>
    <name evidence="2" type="primary">DAT1_2</name>
    <name evidence="2" type="ORF">GRS66_009696</name>
</gene>
<keyword evidence="3" id="KW-1185">Reference proteome</keyword>
<reference evidence="2 3" key="1">
    <citation type="journal article" date="2019" name="BMC Genomics">
        <title>Chromosome level assembly and comparative genome analysis confirm lager-brewing yeasts originated from a single hybridization.</title>
        <authorList>
            <person name="Salazar A.N."/>
            <person name="Gorter de Vries A.R."/>
            <person name="van den Broek M."/>
            <person name="Brouwers N."/>
            <person name="de la Torre Cortes P."/>
            <person name="Kuijpers N.G.A."/>
            <person name="Daran J.G."/>
            <person name="Abeel T."/>
        </authorList>
    </citation>
    <scope>NUCLEOTIDE SEQUENCE [LARGE SCALE GENOMIC DNA]</scope>
    <source>
        <strain evidence="2 3">CBS 1483</strain>
    </source>
</reference>
<dbReference type="Proteomes" id="UP000501346">
    <property type="component" value="Chromosome SeXIII-ScXIII"/>
</dbReference>
<accession>A0A6C1EDW8</accession>
<feature type="compositionally biased region" description="Basic and acidic residues" evidence="1">
    <location>
        <begin position="37"/>
        <end position="71"/>
    </location>
</feature>
<dbReference type="AlphaFoldDB" id="A0A6C1EDW8"/>
<organism evidence="2 3">
    <name type="scientific">Saccharomyces pastorianus</name>
    <name type="common">Lager yeast</name>
    <name type="synonym">Saccharomyces cerevisiae x Saccharomyces eubayanus</name>
    <dbReference type="NCBI Taxonomy" id="27292"/>
    <lineage>
        <taxon>Eukaryota</taxon>
        <taxon>Fungi</taxon>
        <taxon>Dikarya</taxon>
        <taxon>Ascomycota</taxon>
        <taxon>Saccharomycotina</taxon>
        <taxon>Saccharomycetes</taxon>
        <taxon>Saccharomycetales</taxon>
        <taxon>Saccharomycetaceae</taxon>
        <taxon>Saccharomyces</taxon>
    </lineage>
</organism>
<feature type="compositionally biased region" description="Low complexity" evidence="1">
    <location>
        <begin position="77"/>
        <end position="93"/>
    </location>
</feature>
<feature type="compositionally biased region" description="Basic residues" evidence="1">
    <location>
        <begin position="12"/>
        <end position="21"/>
    </location>
</feature>
<sequence>MAKTLAQGRKPGSGRKPGKGKTLREGRKPGSGRRRRQDIGGRDADASQQDQESRPISSRDMEAVDALRELTHSPSSHPAHNPTTAPPHVAAAAPLPPSMDYSQQSLMDQQYQYQYQQQQQQQQQRVDVVPPKPFITHKILLSSTGQPAGQMNSNPNANHNHNHNSNSGNVNMNMNMNFNINGNNQDSLSSFLMGPYNYLQRPFIVKPYLDLSASTAPPNQAQPQPQATHITKSTETTEKNTTI</sequence>
<protein>
    <submittedName>
        <fullName evidence="2">Oligo(A)/oligo(T)-binding protein</fullName>
    </submittedName>
</protein>
<feature type="region of interest" description="Disordered" evidence="1">
    <location>
        <begin position="215"/>
        <end position="243"/>
    </location>
</feature>
<feature type="region of interest" description="Disordered" evidence="1">
    <location>
        <begin position="1"/>
        <end position="101"/>
    </location>
</feature>
<evidence type="ECO:0000313" key="2">
    <source>
        <dbReference type="EMBL" id="QID87040.1"/>
    </source>
</evidence>
<evidence type="ECO:0000256" key="1">
    <source>
        <dbReference type="SAM" id="MobiDB-lite"/>
    </source>
</evidence>